<keyword evidence="4 9" id="KW-0812">Transmembrane</keyword>
<dbReference type="GO" id="GO:0050906">
    <property type="term" value="P:detection of stimulus involved in sensory perception"/>
    <property type="evidence" value="ECO:0007669"/>
    <property type="project" value="UniProtKB-ARBA"/>
</dbReference>
<dbReference type="PANTHER" id="PTHR42643:SF33">
    <property type="entry name" value="GLUTAMATE RECEPTOR 2-LIKE PROTEIN"/>
    <property type="match status" value="1"/>
</dbReference>
<accession>A0A6I9W5Z2</accession>
<dbReference type="Proteomes" id="UP000504615">
    <property type="component" value="Unplaced"/>
</dbReference>
<evidence type="ECO:0000259" key="11">
    <source>
        <dbReference type="Pfam" id="PF24576"/>
    </source>
</evidence>
<proteinExistence type="inferred from homology"/>
<dbReference type="GO" id="GO:0015276">
    <property type="term" value="F:ligand-gated monoatomic ion channel activity"/>
    <property type="evidence" value="ECO:0007669"/>
    <property type="project" value="InterPro"/>
</dbReference>
<feature type="domain" description="Ionotropic receptor 75a N-terminal" evidence="11">
    <location>
        <begin position="49"/>
        <end position="189"/>
    </location>
</feature>
<keyword evidence="8" id="KW-0325">Glycoprotein</keyword>
<protein>
    <submittedName>
        <fullName evidence="13">Glutamate receptor ionotropic, delta-2-like</fullName>
    </submittedName>
</protein>
<evidence type="ECO:0000256" key="9">
    <source>
        <dbReference type="SAM" id="Phobius"/>
    </source>
</evidence>
<evidence type="ECO:0000259" key="10">
    <source>
        <dbReference type="Pfam" id="PF00060"/>
    </source>
</evidence>
<dbReference type="InterPro" id="IPR052192">
    <property type="entry name" value="Insect_Ionotropic_Sensory_Rcpt"/>
</dbReference>
<dbReference type="OrthoDB" id="8186464at2759"/>
<name>A0A6I9W5Z2_9HYME</name>
<comment type="subcellular location">
    <subcellularLocation>
        <location evidence="1">Cell membrane</location>
        <topology evidence="1">Multi-pass membrane protein</topology>
    </subcellularLocation>
</comment>
<organism evidence="12 13">
    <name type="scientific">Pogonomyrmex barbatus</name>
    <name type="common">red harvester ant</name>
    <dbReference type="NCBI Taxonomy" id="144034"/>
    <lineage>
        <taxon>Eukaryota</taxon>
        <taxon>Metazoa</taxon>
        <taxon>Ecdysozoa</taxon>
        <taxon>Arthropoda</taxon>
        <taxon>Hexapoda</taxon>
        <taxon>Insecta</taxon>
        <taxon>Pterygota</taxon>
        <taxon>Neoptera</taxon>
        <taxon>Endopterygota</taxon>
        <taxon>Hymenoptera</taxon>
        <taxon>Apocrita</taxon>
        <taxon>Aculeata</taxon>
        <taxon>Formicoidea</taxon>
        <taxon>Formicidae</taxon>
        <taxon>Myrmicinae</taxon>
        <taxon>Pogonomyrmex</taxon>
    </lineage>
</organism>
<evidence type="ECO:0000256" key="5">
    <source>
        <dbReference type="ARBA" id="ARBA00022989"/>
    </source>
</evidence>
<dbReference type="GeneID" id="105427412"/>
<dbReference type="InterPro" id="IPR001320">
    <property type="entry name" value="Iontro_rcpt_C"/>
</dbReference>
<dbReference type="SUPFAM" id="SSF53850">
    <property type="entry name" value="Periplasmic binding protein-like II"/>
    <property type="match status" value="1"/>
</dbReference>
<reference evidence="13" key="1">
    <citation type="submission" date="2025-08" db="UniProtKB">
        <authorList>
            <consortium name="RefSeq"/>
        </authorList>
    </citation>
    <scope>IDENTIFICATION</scope>
</reference>
<evidence type="ECO:0000313" key="12">
    <source>
        <dbReference type="Proteomes" id="UP000504615"/>
    </source>
</evidence>
<dbReference type="InterPro" id="IPR057074">
    <property type="entry name" value="IR75A_N"/>
</dbReference>
<dbReference type="GO" id="GO:0005886">
    <property type="term" value="C:plasma membrane"/>
    <property type="evidence" value="ECO:0007669"/>
    <property type="project" value="UniProtKB-SubCell"/>
</dbReference>
<dbReference type="Pfam" id="PF24576">
    <property type="entry name" value="IR75A_N"/>
    <property type="match status" value="1"/>
</dbReference>
<feature type="domain" description="Ionotropic glutamate receptor C-terminal" evidence="10">
    <location>
        <begin position="424"/>
        <end position="588"/>
    </location>
</feature>
<dbReference type="AlphaFoldDB" id="A0A6I9W5Z2"/>
<evidence type="ECO:0000256" key="4">
    <source>
        <dbReference type="ARBA" id="ARBA00022692"/>
    </source>
</evidence>
<keyword evidence="7" id="KW-0675">Receptor</keyword>
<evidence type="ECO:0000256" key="6">
    <source>
        <dbReference type="ARBA" id="ARBA00023136"/>
    </source>
</evidence>
<sequence>MIFLSIFQICIMSPIVRRIKVDAGEAKLILVMSLAIHAIAKSCIYTSPLTLQLLLEYAEWRSWDQVVLFDNVSPFNNCALNYARPLIECFGEKGISVSLQSATNPNIPDALTIRTHRIGSIVLLDGLNLTSPDNIIQMASQKFLFNYYISWLMVTTRKNDSTIDTVLRDLNIGIDSDVVVATSPLLNDTVAWMYAQKYRDKICRSLRRYGDRFEFTGPPERRNIENATMNLSYVTEENRTVSFYLVHTYKIRHSDNASLIVRYLGFWNPESHTLKLPMSVKLRSDFNGLPIVFGVLNGTSDGQTDAAEAEATANDIAPLLDFATIVTSSVNASIELVPHEKLGTLTNKVWSHLLGDVVAGTVDIGLGYITANDEERWSEMTFSHPLIRYMRNIYYHPLETGTMRDIFLQPFDNRLLGCVAGTYLIMLIAMATVIYATKTVLHDEDEKHVGIGESALWCLSIMCMQGSPWTPRNPSGKTLLLFSLIFSLVIYNAYAGFITSILSVQATGIKSITDLLFNNFKLGYSVADDTYIRNANDSNLRQLYIKAFNNRESRLETRTGLMKAVKGRYGFFVSATLARRALRTTFIQERCILKELLLPQTLTIVALPMAKSCPYRKIINLNILRIYERGVLDKIQERMLPTMPRCAASAAFHSARFADVYSAFFLLMAGIVIAISIGIIERIWNKRRQMRETIVRGIREHNLIPHLHFHHHHDGSSDRRPHLHIAAPTGKLRGYDPAYLTMLQNHARQVQSFVGFQDRDTSPEKLKNLESRVQVRRRSIGPKRASWSSFSGLSKKKIRSSERILPPSNTENIRIFPFHN</sequence>
<feature type="transmembrane region" description="Helical" evidence="9">
    <location>
        <begin position="660"/>
        <end position="680"/>
    </location>
</feature>
<evidence type="ECO:0000256" key="7">
    <source>
        <dbReference type="ARBA" id="ARBA00023170"/>
    </source>
</evidence>
<dbReference type="Gene3D" id="3.40.190.10">
    <property type="entry name" value="Periplasmic binding protein-like II"/>
    <property type="match status" value="1"/>
</dbReference>
<feature type="transmembrane region" description="Helical" evidence="9">
    <location>
        <begin position="479"/>
        <end position="502"/>
    </location>
</feature>
<evidence type="ECO:0000256" key="2">
    <source>
        <dbReference type="ARBA" id="ARBA00008685"/>
    </source>
</evidence>
<dbReference type="Gene3D" id="1.10.287.70">
    <property type="match status" value="1"/>
</dbReference>
<dbReference type="RefSeq" id="XP_011637420.1">
    <property type="nucleotide sequence ID" value="XM_011639118.2"/>
</dbReference>
<keyword evidence="12" id="KW-1185">Reference proteome</keyword>
<evidence type="ECO:0000313" key="13">
    <source>
        <dbReference type="RefSeq" id="XP_011637420.1"/>
    </source>
</evidence>
<keyword evidence="5 9" id="KW-1133">Transmembrane helix</keyword>
<keyword evidence="3" id="KW-1003">Cell membrane</keyword>
<dbReference type="Pfam" id="PF00060">
    <property type="entry name" value="Lig_chan"/>
    <property type="match status" value="1"/>
</dbReference>
<gene>
    <name evidence="13" type="primary">LOC105427412</name>
</gene>
<evidence type="ECO:0000256" key="1">
    <source>
        <dbReference type="ARBA" id="ARBA00004651"/>
    </source>
</evidence>
<comment type="similarity">
    <text evidence="2">Belongs to the glutamate-gated ion channel (TC 1.A.10.1) family.</text>
</comment>
<feature type="transmembrane region" description="Helical" evidence="9">
    <location>
        <begin position="415"/>
        <end position="436"/>
    </location>
</feature>
<evidence type="ECO:0000256" key="3">
    <source>
        <dbReference type="ARBA" id="ARBA00022475"/>
    </source>
</evidence>
<keyword evidence="6 9" id="KW-0472">Membrane</keyword>
<evidence type="ECO:0000256" key="8">
    <source>
        <dbReference type="ARBA" id="ARBA00023180"/>
    </source>
</evidence>
<dbReference type="PANTHER" id="PTHR42643">
    <property type="entry name" value="IONOTROPIC RECEPTOR 20A-RELATED"/>
    <property type="match status" value="1"/>
</dbReference>
<dbReference type="KEGG" id="pbar:105427412"/>